<proteinExistence type="predicted"/>
<dbReference type="Proteomes" id="UP000215335">
    <property type="component" value="Unassembled WGS sequence"/>
</dbReference>
<keyword evidence="2" id="KW-1185">Reference proteome</keyword>
<organism evidence="1 2">
    <name type="scientific">Trichomalopsis sarcophagae</name>
    <dbReference type="NCBI Taxonomy" id="543379"/>
    <lineage>
        <taxon>Eukaryota</taxon>
        <taxon>Metazoa</taxon>
        <taxon>Ecdysozoa</taxon>
        <taxon>Arthropoda</taxon>
        <taxon>Hexapoda</taxon>
        <taxon>Insecta</taxon>
        <taxon>Pterygota</taxon>
        <taxon>Neoptera</taxon>
        <taxon>Endopterygota</taxon>
        <taxon>Hymenoptera</taxon>
        <taxon>Apocrita</taxon>
        <taxon>Proctotrupomorpha</taxon>
        <taxon>Chalcidoidea</taxon>
        <taxon>Pteromalidae</taxon>
        <taxon>Pteromalinae</taxon>
        <taxon>Trichomalopsis</taxon>
    </lineage>
</organism>
<comment type="caution">
    <text evidence="1">The sequence shown here is derived from an EMBL/GenBank/DDBJ whole genome shotgun (WGS) entry which is preliminary data.</text>
</comment>
<sequence>MCLKSPMMRFGQIFQPYQFASQLLSTTKSLIIMVNP</sequence>
<gene>
    <name evidence="1" type="ORF">TSAR_008000</name>
</gene>
<evidence type="ECO:0000313" key="1">
    <source>
        <dbReference type="EMBL" id="OXU32206.1"/>
    </source>
</evidence>
<name>A0A232FN87_9HYME</name>
<dbReference type="AlphaFoldDB" id="A0A232FN87"/>
<dbReference type="EMBL" id="NNAY01000004">
    <property type="protein sequence ID" value="OXU32206.1"/>
    <property type="molecule type" value="Genomic_DNA"/>
</dbReference>
<protein>
    <submittedName>
        <fullName evidence="1">Uncharacterized protein</fullName>
    </submittedName>
</protein>
<reference evidence="1 2" key="1">
    <citation type="journal article" date="2017" name="Curr. Biol.">
        <title>The Evolution of Venom by Co-option of Single-Copy Genes.</title>
        <authorList>
            <person name="Martinson E.O."/>
            <person name="Mrinalini"/>
            <person name="Kelkar Y.D."/>
            <person name="Chang C.H."/>
            <person name="Werren J.H."/>
        </authorList>
    </citation>
    <scope>NUCLEOTIDE SEQUENCE [LARGE SCALE GENOMIC DNA]</scope>
    <source>
        <strain evidence="1 2">Alberta</strain>
        <tissue evidence="1">Whole body</tissue>
    </source>
</reference>
<evidence type="ECO:0000313" key="2">
    <source>
        <dbReference type="Proteomes" id="UP000215335"/>
    </source>
</evidence>
<accession>A0A232FN87</accession>